<proteinExistence type="predicted"/>
<dbReference type="AlphaFoldDB" id="A0A1F4T6E8"/>
<protein>
    <submittedName>
        <fullName evidence="2">Uncharacterized protein</fullName>
    </submittedName>
</protein>
<dbReference type="EMBL" id="MEUG01000001">
    <property type="protein sequence ID" value="OGC28284.1"/>
    <property type="molecule type" value="Genomic_DNA"/>
</dbReference>
<comment type="caution">
    <text evidence="2">The sequence shown here is derived from an EMBL/GenBank/DDBJ whole genome shotgun (WGS) entry which is preliminary data.</text>
</comment>
<evidence type="ECO:0000313" key="2">
    <source>
        <dbReference type="EMBL" id="OGC28284.1"/>
    </source>
</evidence>
<evidence type="ECO:0000313" key="3">
    <source>
        <dbReference type="Proteomes" id="UP000178602"/>
    </source>
</evidence>
<organism evidence="2 3">
    <name type="scientific">candidate division WOR-1 bacterium RIFOXYC12_FULL_54_18</name>
    <dbReference type="NCBI Taxonomy" id="1802584"/>
    <lineage>
        <taxon>Bacteria</taxon>
        <taxon>Bacillati</taxon>
        <taxon>Saganbacteria</taxon>
    </lineage>
</organism>
<feature type="signal peptide" evidence="1">
    <location>
        <begin position="1"/>
        <end position="15"/>
    </location>
</feature>
<evidence type="ECO:0000256" key="1">
    <source>
        <dbReference type="SAM" id="SignalP"/>
    </source>
</evidence>
<keyword evidence="1" id="KW-0732">Signal</keyword>
<feature type="chain" id="PRO_5012633589" evidence="1">
    <location>
        <begin position="16"/>
        <end position="424"/>
    </location>
</feature>
<name>A0A1F4T6E8_UNCSA</name>
<gene>
    <name evidence="2" type="ORF">A3K49_04805</name>
</gene>
<accession>A0A1F4T6E8</accession>
<dbReference type="Proteomes" id="UP000178602">
    <property type="component" value="Unassembled WGS sequence"/>
</dbReference>
<reference evidence="2 3" key="1">
    <citation type="journal article" date="2016" name="Nat. Commun.">
        <title>Thousands of microbial genomes shed light on interconnected biogeochemical processes in an aquifer system.</title>
        <authorList>
            <person name="Anantharaman K."/>
            <person name="Brown C.T."/>
            <person name="Hug L.A."/>
            <person name="Sharon I."/>
            <person name="Castelle C.J."/>
            <person name="Probst A.J."/>
            <person name="Thomas B.C."/>
            <person name="Singh A."/>
            <person name="Wilkins M.J."/>
            <person name="Karaoz U."/>
            <person name="Brodie E.L."/>
            <person name="Williams K.H."/>
            <person name="Hubbard S.S."/>
            <person name="Banfield J.F."/>
        </authorList>
    </citation>
    <scope>NUCLEOTIDE SEQUENCE [LARGE SCALE GENOMIC DNA]</scope>
</reference>
<sequence length="424" mass="45391">MAAVFIALSSSLAFANLQNIGIIVPDSTLKNYNASVIAKGAGFVQFIKGSPSNPPTAVANDSTQALSGTDAYAIFKDPNNATLLNQAVKGKVGDFTGYGAGNGGFAVKNQFDHSISTNYYVRYWTTDGYYGNSAPQSFWSSGDPVPVDLTFSSFTLYKADKPYSPDITLIKQVESTNKDLYPEGTEAKVSQLSFTWKDGTTGANGNIQVKGDGTLKSYMLQINKGDATFSQNPPYKIQLDETSYTLDKTNDPDKTFFSDTNATYYARVVAVNYFGNTPSPAIPFKVAVIGEGGGVAGESMVLNLVKTADLGVNQFEFTLDPTKTIFYTKQGETLTSTELTAKTVKGLVDAINTFAGGAAVKSVGWWNKDVNSSQRMEGYTISSGVWTGSVGTAGNGTETLENKVYQVSVSPSIVNFKMTREVGK</sequence>